<keyword evidence="2" id="KW-1185">Reference proteome</keyword>
<dbReference type="OrthoDB" id="2426273at2759"/>
<accession>A0A8E2E9N6</accession>
<protein>
    <submittedName>
        <fullName evidence="1">Uncharacterized protein</fullName>
    </submittedName>
</protein>
<gene>
    <name evidence="1" type="ORF">K432DRAFT_393544</name>
</gene>
<proteinExistence type="predicted"/>
<dbReference type="AlphaFoldDB" id="A0A8E2E9N6"/>
<organism evidence="1 2">
    <name type="scientific">Lepidopterella palustris CBS 459.81</name>
    <dbReference type="NCBI Taxonomy" id="1314670"/>
    <lineage>
        <taxon>Eukaryota</taxon>
        <taxon>Fungi</taxon>
        <taxon>Dikarya</taxon>
        <taxon>Ascomycota</taxon>
        <taxon>Pezizomycotina</taxon>
        <taxon>Dothideomycetes</taxon>
        <taxon>Pleosporomycetidae</taxon>
        <taxon>Mytilinidiales</taxon>
        <taxon>Argynnaceae</taxon>
        <taxon>Lepidopterella</taxon>
    </lineage>
</organism>
<dbReference type="EMBL" id="KV744985">
    <property type="protein sequence ID" value="OCK79845.1"/>
    <property type="molecule type" value="Genomic_DNA"/>
</dbReference>
<name>A0A8E2E9N6_9PEZI</name>
<sequence length="162" mass="18352">MDHLPRHLSPGVEPLGIPLIAKIVYDLEDFTDYPDRHGFIKDDETELDLSGDSTDLAAFLQSWLWFVVVAEFFGRPVKFDEFARRSTLTRGSKNYSRYVLDSTVLRPLLQNVVQKGVGAQAFAGSNSTLIRLRYVSDRASSCAEWFDLHLEDGRSPVPEVLF</sequence>
<evidence type="ECO:0000313" key="1">
    <source>
        <dbReference type="EMBL" id="OCK79845.1"/>
    </source>
</evidence>
<evidence type="ECO:0000313" key="2">
    <source>
        <dbReference type="Proteomes" id="UP000250266"/>
    </source>
</evidence>
<reference evidence="1 2" key="1">
    <citation type="journal article" date="2016" name="Nat. Commun.">
        <title>Ectomycorrhizal ecology is imprinted in the genome of the dominant symbiotic fungus Cenococcum geophilum.</title>
        <authorList>
            <consortium name="DOE Joint Genome Institute"/>
            <person name="Peter M."/>
            <person name="Kohler A."/>
            <person name="Ohm R.A."/>
            <person name="Kuo A."/>
            <person name="Krutzmann J."/>
            <person name="Morin E."/>
            <person name="Arend M."/>
            <person name="Barry K.W."/>
            <person name="Binder M."/>
            <person name="Choi C."/>
            <person name="Clum A."/>
            <person name="Copeland A."/>
            <person name="Grisel N."/>
            <person name="Haridas S."/>
            <person name="Kipfer T."/>
            <person name="LaButti K."/>
            <person name="Lindquist E."/>
            <person name="Lipzen A."/>
            <person name="Maire R."/>
            <person name="Meier B."/>
            <person name="Mihaltcheva S."/>
            <person name="Molinier V."/>
            <person name="Murat C."/>
            <person name="Poggeler S."/>
            <person name="Quandt C.A."/>
            <person name="Sperisen C."/>
            <person name="Tritt A."/>
            <person name="Tisserant E."/>
            <person name="Crous P.W."/>
            <person name="Henrissat B."/>
            <person name="Nehls U."/>
            <person name="Egli S."/>
            <person name="Spatafora J.W."/>
            <person name="Grigoriev I.V."/>
            <person name="Martin F.M."/>
        </authorList>
    </citation>
    <scope>NUCLEOTIDE SEQUENCE [LARGE SCALE GENOMIC DNA]</scope>
    <source>
        <strain evidence="1 2">CBS 459.81</strain>
    </source>
</reference>
<dbReference type="Proteomes" id="UP000250266">
    <property type="component" value="Unassembled WGS sequence"/>
</dbReference>